<accession>A0A8I1ECL8</accession>
<reference evidence="1" key="1">
    <citation type="submission" date="2020-12" db="EMBL/GenBank/DDBJ databases">
        <title>Enhanced detection system for hospital associated transmission using whole genome sequencing surveillance.</title>
        <authorList>
            <person name="Harrison L.H."/>
            <person name="Van Tyne D."/>
            <person name="Marsh J.W."/>
            <person name="Griffith M.P."/>
            <person name="Snyder D.J."/>
            <person name="Cooper V.S."/>
            <person name="Mustapha M."/>
        </authorList>
    </citation>
    <scope>NUCLEOTIDE SEQUENCE</scope>
    <source>
        <strain evidence="1">PSB00042</strain>
    </source>
</reference>
<dbReference type="RefSeq" id="WP_198746438.1">
    <property type="nucleotide sequence ID" value="NZ_JAEHTE010000002.1"/>
</dbReference>
<proteinExistence type="predicted"/>
<dbReference type="EMBL" id="JAEHTE010000002">
    <property type="protein sequence ID" value="MBI6882813.1"/>
    <property type="molecule type" value="Genomic_DNA"/>
</dbReference>
<evidence type="ECO:0000313" key="2">
    <source>
        <dbReference type="Proteomes" id="UP000637061"/>
    </source>
</evidence>
<protein>
    <submittedName>
        <fullName evidence="1">Uncharacterized protein</fullName>
    </submittedName>
</protein>
<sequence length="379" mass="42914">MSTNLKILNDARHAAIEIKKAVASGSLKSSELRFKVDFLRDSIIELASKLEFGYVAELAEASKKLLDTYSPGTKSRTGKIPIDDVLYLISTFPCAPAGVEKYISTDFVVNSHIINSVIKSESQLNHNYISDNFHLISGLSKLGDIENWVKLCEVMLENNGTLDLTLRTFSNFNIELIKDNVGILGFISKAADEFKPSYFPIDYMGEKLNFENLLYNLEAAGAPGVSRNILGCGNGRFDQEFTLQRYIRDFGFVPSEVYRRDAARFSTSPHYDASKKHLALSFFAYELSTDEPLCRLDNTPRPSLLRTVLELDGFECPYGVIRLNPEKVTDFLDETLRMALKENKDDWSKVLREYKEIDKKILMTSRVYKTRTLESDLGI</sequence>
<gene>
    <name evidence="1" type="ORF">JEU22_02715</name>
</gene>
<comment type="caution">
    <text evidence="1">The sequence shown here is derived from an EMBL/GenBank/DDBJ whole genome shotgun (WGS) entry which is preliminary data.</text>
</comment>
<dbReference type="Proteomes" id="UP000637061">
    <property type="component" value="Unassembled WGS sequence"/>
</dbReference>
<evidence type="ECO:0000313" key="1">
    <source>
        <dbReference type="EMBL" id="MBI6882813.1"/>
    </source>
</evidence>
<organism evidence="1 2">
    <name type="scientific">Pseudomonas putida</name>
    <name type="common">Arthrobacter siderocapsulatus</name>
    <dbReference type="NCBI Taxonomy" id="303"/>
    <lineage>
        <taxon>Bacteria</taxon>
        <taxon>Pseudomonadati</taxon>
        <taxon>Pseudomonadota</taxon>
        <taxon>Gammaproteobacteria</taxon>
        <taxon>Pseudomonadales</taxon>
        <taxon>Pseudomonadaceae</taxon>
        <taxon>Pseudomonas</taxon>
    </lineage>
</organism>
<dbReference type="AlphaFoldDB" id="A0A8I1ECL8"/>
<name>A0A8I1ECL8_PSEPU</name>